<evidence type="ECO:0000256" key="1">
    <source>
        <dbReference type="PROSITE-ProRule" id="PRU00169"/>
    </source>
</evidence>
<keyword evidence="4" id="KW-1185">Reference proteome</keyword>
<evidence type="ECO:0000259" key="2">
    <source>
        <dbReference type="PROSITE" id="PS50110"/>
    </source>
</evidence>
<sequence length="130" mass="14645">MQNSVYIIDDDEVSLYLTSMVFELYAPHMQCICFDNAIQALESLQNSMITDTVPDLILLDLNMPVMSGFGFLDAVKTLPLEDKGAVFVLTSSVSEQDKQQVYETGQVVDLIQKPFSMEKLEMVLELIARK</sequence>
<dbReference type="PROSITE" id="PS50110">
    <property type="entry name" value="RESPONSE_REGULATORY"/>
    <property type="match status" value="1"/>
</dbReference>
<dbReference type="GO" id="GO:0000160">
    <property type="term" value="P:phosphorelay signal transduction system"/>
    <property type="evidence" value="ECO:0007669"/>
    <property type="project" value="InterPro"/>
</dbReference>
<dbReference type="Gene3D" id="3.40.50.2300">
    <property type="match status" value="1"/>
</dbReference>
<dbReference type="Proteomes" id="UP000251692">
    <property type="component" value="Unassembled WGS sequence"/>
</dbReference>
<dbReference type="SUPFAM" id="SSF52172">
    <property type="entry name" value="CheY-like"/>
    <property type="match status" value="1"/>
</dbReference>
<name>A0A364REM5_9BACT</name>
<feature type="domain" description="Response regulatory" evidence="2">
    <location>
        <begin position="4"/>
        <end position="128"/>
    </location>
</feature>
<dbReference type="PANTHER" id="PTHR44520:SF2">
    <property type="entry name" value="RESPONSE REGULATOR RCP1"/>
    <property type="match status" value="1"/>
</dbReference>
<gene>
    <name evidence="3" type="ORF">DP923_05975</name>
</gene>
<dbReference type="RefSeq" id="WP_112304947.1">
    <property type="nucleotide sequence ID" value="NZ_QMDV01000002.1"/>
</dbReference>
<feature type="modified residue" description="4-aspartylphosphate" evidence="1">
    <location>
        <position position="60"/>
    </location>
</feature>
<dbReference type="AlphaFoldDB" id="A0A364REM5"/>
<dbReference type="EMBL" id="QMDV01000002">
    <property type="protein sequence ID" value="RAU82798.1"/>
    <property type="molecule type" value="Genomic_DNA"/>
</dbReference>
<dbReference type="InterPro" id="IPR011006">
    <property type="entry name" value="CheY-like_superfamily"/>
</dbReference>
<comment type="caution">
    <text evidence="3">The sequence shown here is derived from an EMBL/GenBank/DDBJ whole genome shotgun (WGS) entry which is preliminary data.</text>
</comment>
<dbReference type="OrthoDB" id="1524091at2"/>
<proteinExistence type="predicted"/>
<dbReference type="InterPro" id="IPR001789">
    <property type="entry name" value="Sig_transdc_resp-reg_receiver"/>
</dbReference>
<reference evidence="3 4" key="1">
    <citation type="submission" date="2018-06" db="EMBL/GenBank/DDBJ databases">
        <authorList>
            <person name="Liu Z.-W."/>
        </authorList>
    </citation>
    <scope>NUCLEOTIDE SEQUENCE [LARGE SCALE GENOMIC DNA]</scope>
    <source>
        <strain evidence="3 4">2b14</strain>
    </source>
</reference>
<keyword evidence="1" id="KW-0597">Phosphoprotein</keyword>
<evidence type="ECO:0000313" key="3">
    <source>
        <dbReference type="EMBL" id="RAU82798.1"/>
    </source>
</evidence>
<dbReference type="Pfam" id="PF00072">
    <property type="entry name" value="Response_reg"/>
    <property type="match status" value="1"/>
</dbReference>
<evidence type="ECO:0000313" key="4">
    <source>
        <dbReference type="Proteomes" id="UP000251692"/>
    </source>
</evidence>
<dbReference type="PANTHER" id="PTHR44520">
    <property type="entry name" value="RESPONSE REGULATOR RCP1-RELATED"/>
    <property type="match status" value="1"/>
</dbReference>
<accession>A0A364REM5</accession>
<protein>
    <submittedName>
        <fullName evidence="3">Response regulator</fullName>
    </submittedName>
</protein>
<dbReference type="InterPro" id="IPR052893">
    <property type="entry name" value="TCS_response_regulator"/>
</dbReference>
<dbReference type="SMART" id="SM00448">
    <property type="entry name" value="REC"/>
    <property type="match status" value="1"/>
</dbReference>
<reference evidence="3 4" key="2">
    <citation type="submission" date="2018-07" db="EMBL/GenBank/DDBJ databases">
        <title>Pontibacter sp. 2b14 genomic sequence and assembly.</title>
        <authorList>
            <person name="Du Z.-J."/>
        </authorList>
    </citation>
    <scope>NUCLEOTIDE SEQUENCE [LARGE SCALE GENOMIC DNA]</scope>
    <source>
        <strain evidence="3 4">2b14</strain>
    </source>
</reference>
<organism evidence="3 4">
    <name type="scientific">Pontibacter arcticus</name>
    <dbReference type="NCBI Taxonomy" id="2080288"/>
    <lineage>
        <taxon>Bacteria</taxon>
        <taxon>Pseudomonadati</taxon>
        <taxon>Bacteroidota</taxon>
        <taxon>Cytophagia</taxon>
        <taxon>Cytophagales</taxon>
        <taxon>Hymenobacteraceae</taxon>
        <taxon>Pontibacter</taxon>
    </lineage>
</organism>